<dbReference type="RefSeq" id="WP_100743072.1">
    <property type="nucleotide sequence ID" value="NZ_NPDW01000001.1"/>
</dbReference>
<dbReference type="OrthoDB" id="343656at2"/>
<reference evidence="1 2" key="1">
    <citation type="submission" date="2017-07" db="EMBL/GenBank/DDBJ databases">
        <title>Leptospira spp. isolated from tropical soils.</title>
        <authorList>
            <person name="Thibeaux R."/>
            <person name="Iraola G."/>
            <person name="Ferres I."/>
            <person name="Bierque E."/>
            <person name="Girault D."/>
            <person name="Soupe-Gilbert M.-E."/>
            <person name="Picardeau M."/>
            <person name="Goarant C."/>
        </authorList>
    </citation>
    <scope>NUCLEOTIDE SEQUENCE [LARGE SCALE GENOMIC DNA]</scope>
    <source>
        <strain evidence="1 2">FH2-B-A1</strain>
    </source>
</reference>
<sequence length="182" mass="20613">MERIFSLTRISSIFLTFLVLVSCSGTKAYVVTPEPTLEQQTAISKEICLQKFLWLFPGKRPCVYFKAERDNGTGLVQYFLLYEIGTFDVDIPIGVSLKLGETWYNLKRTNTDYSDTIIISSAISSELIPKIGESQNIAISYTNRKETINYNLSSSQTATFQSNLSKLIRTIESEPKLNINKK</sequence>
<comment type="caution">
    <text evidence="1">The sequence shown here is derived from an EMBL/GenBank/DDBJ whole genome shotgun (WGS) entry which is preliminary data.</text>
</comment>
<dbReference type="AlphaFoldDB" id="A0A2N0APQ3"/>
<dbReference type="EMBL" id="NPDX01000001">
    <property type="protein sequence ID" value="PJZ86171.1"/>
    <property type="molecule type" value="Genomic_DNA"/>
</dbReference>
<dbReference type="Proteomes" id="UP000232145">
    <property type="component" value="Unassembled WGS sequence"/>
</dbReference>
<gene>
    <name evidence="1" type="ORF">CH364_08385</name>
</gene>
<organism evidence="1 2">
    <name type="scientific">Leptospira harrisiae</name>
    <dbReference type="NCBI Taxonomy" id="2023189"/>
    <lineage>
        <taxon>Bacteria</taxon>
        <taxon>Pseudomonadati</taxon>
        <taxon>Spirochaetota</taxon>
        <taxon>Spirochaetia</taxon>
        <taxon>Leptospirales</taxon>
        <taxon>Leptospiraceae</taxon>
        <taxon>Leptospira</taxon>
    </lineage>
</organism>
<evidence type="ECO:0000313" key="2">
    <source>
        <dbReference type="Proteomes" id="UP000232145"/>
    </source>
</evidence>
<protein>
    <recommendedName>
        <fullName evidence="3">Lipoprotein</fullName>
    </recommendedName>
</protein>
<dbReference type="PROSITE" id="PS51257">
    <property type="entry name" value="PROKAR_LIPOPROTEIN"/>
    <property type="match status" value="1"/>
</dbReference>
<evidence type="ECO:0008006" key="3">
    <source>
        <dbReference type="Google" id="ProtNLM"/>
    </source>
</evidence>
<name>A0A2N0APQ3_9LEPT</name>
<evidence type="ECO:0000313" key="1">
    <source>
        <dbReference type="EMBL" id="PJZ86171.1"/>
    </source>
</evidence>
<accession>A0A2N0APQ3</accession>
<keyword evidence="2" id="KW-1185">Reference proteome</keyword>
<proteinExistence type="predicted"/>